<evidence type="ECO:0000313" key="8">
    <source>
        <dbReference type="EMBL" id="RJG24622.1"/>
    </source>
</evidence>
<evidence type="ECO:0000313" key="10">
    <source>
        <dbReference type="Proteomes" id="UP000315377"/>
    </source>
</evidence>
<dbReference type="SUPFAM" id="SSF52540">
    <property type="entry name" value="P-loop containing nucleoside triphosphate hydrolases"/>
    <property type="match status" value="1"/>
</dbReference>
<dbReference type="EMBL" id="CP041405">
    <property type="protein sequence ID" value="QDM42867.1"/>
    <property type="molecule type" value="Genomic_DNA"/>
</dbReference>
<accession>A0A378ZNS6</accession>
<evidence type="ECO:0000256" key="4">
    <source>
        <dbReference type="ARBA" id="ARBA00022840"/>
    </source>
</evidence>
<dbReference type="Pfam" id="PF00005">
    <property type="entry name" value="ABC_tran"/>
    <property type="match status" value="1"/>
</dbReference>
<reference evidence="8 9" key="1">
    <citation type="submission" date="2018-09" db="EMBL/GenBank/DDBJ databases">
        <title>Paenibacillus SK2017-BO5.</title>
        <authorList>
            <person name="Piskunova J.V."/>
            <person name="Dubiley S.A."/>
            <person name="Severinov K.V."/>
        </authorList>
    </citation>
    <scope>NUCLEOTIDE SEQUENCE [LARGE SCALE GENOMIC DNA]</scope>
    <source>
        <strain evidence="8 9">BO5</strain>
    </source>
</reference>
<reference evidence="6 11" key="3">
    <citation type="submission" date="2022-05" db="EMBL/GenBank/DDBJ databases">
        <title>Genome Sequencing of Bee-Associated Microbes.</title>
        <authorList>
            <person name="Dunlap C."/>
        </authorList>
    </citation>
    <scope>NUCLEOTIDE SEQUENCE [LARGE SCALE GENOMIC DNA]</scope>
    <source>
        <strain evidence="6 11">NRRL B-14613</strain>
    </source>
</reference>
<dbReference type="GeneID" id="76995273"/>
<dbReference type="EMBL" id="QYZD01000006">
    <property type="protein sequence ID" value="RJG24622.1"/>
    <property type="molecule type" value="Genomic_DNA"/>
</dbReference>
<proteinExistence type="predicted"/>
<name>A0A378ZNS6_PANTH</name>
<dbReference type="SMART" id="SM00382">
    <property type="entry name" value="AAA"/>
    <property type="match status" value="1"/>
</dbReference>
<dbReference type="GO" id="GO:0022857">
    <property type="term" value="F:transmembrane transporter activity"/>
    <property type="evidence" value="ECO:0007669"/>
    <property type="project" value="UniProtKB-ARBA"/>
</dbReference>
<dbReference type="PANTHER" id="PTHR43158">
    <property type="entry name" value="SKFA PEPTIDE EXPORT ATP-BINDING PROTEIN SKFE"/>
    <property type="match status" value="1"/>
</dbReference>
<dbReference type="InterPro" id="IPR015856">
    <property type="entry name" value="ABC_transpr_CbiO/EcfA_su"/>
</dbReference>
<dbReference type="GO" id="GO:0005886">
    <property type="term" value="C:plasma membrane"/>
    <property type="evidence" value="ECO:0007669"/>
    <property type="project" value="UniProtKB-SubCell"/>
</dbReference>
<dbReference type="InterPro" id="IPR003593">
    <property type="entry name" value="AAA+_ATPase"/>
</dbReference>
<dbReference type="InterPro" id="IPR003439">
    <property type="entry name" value="ABC_transporter-like_ATP-bd"/>
</dbReference>
<dbReference type="PANTHER" id="PTHR43158:SF2">
    <property type="entry name" value="SKFA PEPTIDE EXPORT ATP-BINDING PROTEIN SKFE"/>
    <property type="match status" value="1"/>
</dbReference>
<evidence type="ECO:0000313" key="11">
    <source>
        <dbReference type="Proteomes" id="UP001209276"/>
    </source>
</evidence>
<evidence type="ECO:0000313" key="7">
    <source>
        <dbReference type="EMBL" id="QDM42867.1"/>
    </source>
</evidence>
<dbReference type="GO" id="GO:0005524">
    <property type="term" value="F:ATP binding"/>
    <property type="evidence" value="ECO:0007669"/>
    <property type="project" value="UniProtKB-KW"/>
</dbReference>
<evidence type="ECO:0000256" key="3">
    <source>
        <dbReference type="ARBA" id="ARBA00022741"/>
    </source>
</evidence>
<dbReference type="Proteomes" id="UP000266177">
    <property type="component" value="Unassembled WGS sequence"/>
</dbReference>
<evidence type="ECO:0000259" key="5">
    <source>
        <dbReference type="PROSITE" id="PS50893"/>
    </source>
</evidence>
<organism evidence="8 9">
    <name type="scientific">Paenibacillus thiaminolyticus</name>
    <name type="common">Bacillus thiaminolyticus</name>
    <dbReference type="NCBI Taxonomy" id="49283"/>
    <lineage>
        <taxon>Bacteria</taxon>
        <taxon>Bacillati</taxon>
        <taxon>Bacillota</taxon>
        <taxon>Bacilli</taxon>
        <taxon>Bacillales</taxon>
        <taxon>Paenibacillaceae</taxon>
        <taxon>Paenibacillus</taxon>
    </lineage>
</organism>
<reference evidence="7 10" key="2">
    <citation type="submission" date="2019-07" db="EMBL/GenBank/DDBJ databases">
        <title>Paenibacillus thiaminolyticus NRRL B-4156.</title>
        <authorList>
            <person name="Hehnly C."/>
            <person name="Zhang L."/>
        </authorList>
    </citation>
    <scope>NUCLEOTIDE SEQUENCE [LARGE SCALE GENOMIC DNA]</scope>
    <source>
        <strain evidence="7 10">NRRL B-4156</strain>
    </source>
</reference>
<evidence type="ECO:0000256" key="2">
    <source>
        <dbReference type="ARBA" id="ARBA00022448"/>
    </source>
</evidence>
<dbReference type="OrthoDB" id="9789994at2"/>
<dbReference type="PROSITE" id="PS00211">
    <property type="entry name" value="ABC_TRANSPORTER_1"/>
    <property type="match status" value="1"/>
</dbReference>
<comment type="subcellular location">
    <subcellularLocation>
        <location evidence="1">Cell membrane</location>
        <topology evidence="1">Peripheral membrane protein</topology>
    </subcellularLocation>
</comment>
<evidence type="ECO:0000313" key="6">
    <source>
        <dbReference type="EMBL" id="MCY9608654.1"/>
    </source>
</evidence>
<protein>
    <submittedName>
        <fullName evidence="8">ATP-binding cassette domain-containing protein</fullName>
    </submittedName>
</protein>
<keyword evidence="4 8" id="KW-0067">ATP-binding</keyword>
<sequence length="254" mass="29207">MIQLEQIRFQREERTILDDVNWSVNPGEHWVLLGRNGSGKTTLLELITAYQFPSSGTVRVLGHTYGQCDVREVRQRIGYISQSLVEKLTLRDPVWEVVATGAFAWLRFYQEIPKEVKERAQQLLEEFHLGRLADQPLAVCSQGERKKIMLARALMGDPELLIMDEPCSGLDIYEREKLLEDMALLSGRDLGIVYVTHHSEEIIPLFTHVALLHEGRMVASGLKREVMTPELLSETFDMPVQVDWTNDRPWIRVP</sequence>
<dbReference type="EMBL" id="JAMDMM010000029">
    <property type="protein sequence ID" value="MCY9608654.1"/>
    <property type="molecule type" value="Genomic_DNA"/>
</dbReference>
<dbReference type="PROSITE" id="PS50893">
    <property type="entry name" value="ABC_TRANSPORTER_2"/>
    <property type="match status" value="1"/>
</dbReference>
<dbReference type="GO" id="GO:0016887">
    <property type="term" value="F:ATP hydrolysis activity"/>
    <property type="evidence" value="ECO:0007669"/>
    <property type="project" value="InterPro"/>
</dbReference>
<keyword evidence="2" id="KW-0813">Transport</keyword>
<dbReference type="Gene3D" id="3.40.50.300">
    <property type="entry name" value="P-loop containing nucleotide triphosphate hydrolases"/>
    <property type="match status" value="1"/>
</dbReference>
<evidence type="ECO:0000256" key="1">
    <source>
        <dbReference type="ARBA" id="ARBA00004202"/>
    </source>
</evidence>
<keyword evidence="3" id="KW-0547">Nucleotide-binding</keyword>
<dbReference type="InterPro" id="IPR017871">
    <property type="entry name" value="ABC_transporter-like_CS"/>
</dbReference>
<dbReference type="AlphaFoldDB" id="A0A378ZNS6"/>
<keyword evidence="11" id="KW-1185">Reference proteome</keyword>
<dbReference type="Proteomes" id="UP001209276">
    <property type="component" value="Unassembled WGS sequence"/>
</dbReference>
<dbReference type="RefSeq" id="WP_087441807.1">
    <property type="nucleotide sequence ID" value="NZ_CABMNB010000022.1"/>
</dbReference>
<evidence type="ECO:0000313" key="9">
    <source>
        <dbReference type="Proteomes" id="UP000266177"/>
    </source>
</evidence>
<dbReference type="Proteomes" id="UP000315377">
    <property type="component" value="Chromosome"/>
</dbReference>
<dbReference type="CDD" id="cd03225">
    <property type="entry name" value="ABC_cobalt_CbiO_domain1"/>
    <property type="match status" value="1"/>
</dbReference>
<dbReference type="InterPro" id="IPR027417">
    <property type="entry name" value="P-loop_NTPase"/>
</dbReference>
<gene>
    <name evidence="8" type="ORF">DQX05_09900</name>
    <name evidence="7" type="ORF">FLT43_04700</name>
    <name evidence="6" type="ORF">M5W83_16030</name>
</gene>
<feature type="domain" description="ABC transporter" evidence="5">
    <location>
        <begin position="2"/>
        <end position="239"/>
    </location>
</feature>